<protein>
    <submittedName>
        <fullName evidence="2">Uncharacterized protein</fullName>
    </submittedName>
</protein>
<feature type="non-terminal residue" evidence="2">
    <location>
        <position position="75"/>
    </location>
</feature>
<gene>
    <name evidence="2" type="ORF">BST46_19465</name>
</gene>
<sequence length="75" mass="7667">MVDDRHPQRGERRTRPASWSGPGRARPAQPQTPARRGAPPARAAGGGPRRAPGGVAKGLGPASRRGRGALGRGTG</sequence>
<name>A0ABX3THX1_9MYCO</name>
<feature type="compositionally biased region" description="Basic and acidic residues" evidence="1">
    <location>
        <begin position="1"/>
        <end position="14"/>
    </location>
</feature>
<proteinExistence type="predicted"/>
<evidence type="ECO:0000313" key="2">
    <source>
        <dbReference type="EMBL" id="ORB78378.1"/>
    </source>
</evidence>
<reference evidence="2 3" key="1">
    <citation type="submission" date="2017-02" db="EMBL/GenBank/DDBJ databases">
        <title>The new phylogeny of genus Mycobacterium.</title>
        <authorList>
            <person name="Tortoli E."/>
            <person name="Trovato A."/>
            <person name="Cirillo D.M."/>
        </authorList>
    </citation>
    <scope>NUCLEOTIDE SEQUENCE [LARGE SCALE GENOMIC DNA]</scope>
    <source>
        <strain evidence="2 3">CCUG 56329</strain>
    </source>
</reference>
<feature type="region of interest" description="Disordered" evidence="1">
    <location>
        <begin position="1"/>
        <end position="75"/>
    </location>
</feature>
<dbReference type="EMBL" id="MVIL01000079">
    <property type="protein sequence ID" value="ORB78378.1"/>
    <property type="molecule type" value="Genomic_DNA"/>
</dbReference>
<evidence type="ECO:0000256" key="1">
    <source>
        <dbReference type="SAM" id="MobiDB-lite"/>
    </source>
</evidence>
<comment type="caution">
    <text evidence="2">The sequence shown here is derived from an EMBL/GenBank/DDBJ whole genome shotgun (WGS) entry which is preliminary data.</text>
</comment>
<evidence type="ECO:0000313" key="3">
    <source>
        <dbReference type="Proteomes" id="UP000192847"/>
    </source>
</evidence>
<feature type="compositionally biased region" description="Low complexity" evidence="1">
    <location>
        <begin position="22"/>
        <end position="63"/>
    </location>
</feature>
<keyword evidence="3" id="KW-1185">Reference proteome</keyword>
<accession>A0ABX3THX1</accession>
<dbReference type="Proteomes" id="UP000192847">
    <property type="component" value="Unassembled WGS sequence"/>
</dbReference>
<organism evidence="2 3">
    <name type="scientific">Mycobacterium timonense</name>
    <dbReference type="NCBI Taxonomy" id="701043"/>
    <lineage>
        <taxon>Bacteria</taxon>
        <taxon>Bacillati</taxon>
        <taxon>Actinomycetota</taxon>
        <taxon>Actinomycetes</taxon>
        <taxon>Mycobacteriales</taxon>
        <taxon>Mycobacteriaceae</taxon>
        <taxon>Mycobacterium</taxon>
        <taxon>Mycobacterium avium complex (MAC)</taxon>
    </lineage>
</organism>